<dbReference type="InterPro" id="IPR011330">
    <property type="entry name" value="Glyco_hydro/deAcase_b/a-brl"/>
</dbReference>
<dbReference type="HAMAP" id="MF_00691">
    <property type="entry name" value="PxpA"/>
    <property type="match status" value="1"/>
</dbReference>
<dbReference type="InterPro" id="IPR005501">
    <property type="entry name" value="LamB/YcsF/PxpA-like"/>
</dbReference>
<dbReference type="NCBIfam" id="NF003816">
    <property type="entry name" value="PRK05406.1-5"/>
    <property type="match status" value="1"/>
</dbReference>
<name>A0A645BHY3_9ZZZZ</name>
<accession>A0A645BHY3</accession>
<proteinExistence type="inferred from homology"/>
<dbReference type="PANTHER" id="PTHR30292:SF0">
    <property type="entry name" value="5-OXOPROLINASE SUBUNIT A"/>
    <property type="match status" value="1"/>
</dbReference>
<dbReference type="GO" id="GO:0005975">
    <property type="term" value="P:carbohydrate metabolic process"/>
    <property type="evidence" value="ECO:0007669"/>
    <property type="project" value="InterPro"/>
</dbReference>
<comment type="caution">
    <text evidence="1">The sequence shown here is derived from an EMBL/GenBank/DDBJ whole genome shotgun (WGS) entry which is preliminary data.</text>
</comment>
<dbReference type="NCBIfam" id="NF003814">
    <property type="entry name" value="PRK05406.1-3"/>
    <property type="match status" value="1"/>
</dbReference>
<gene>
    <name evidence="1" type="ORF">SDC9_111763</name>
</gene>
<dbReference type="EMBL" id="VSSQ01020199">
    <property type="protein sequence ID" value="MPM64872.1"/>
    <property type="molecule type" value="Genomic_DNA"/>
</dbReference>
<dbReference type="CDD" id="cd10787">
    <property type="entry name" value="LamB_YcsF_like"/>
    <property type="match status" value="1"/>
</dbReference>
<reference evidence="1" key="1">
    <citation type="submission" date="2019-08" db="EMBL/GenBank/DDBJ databases">
        <authorList>
            <person name="Kucharzyk K."/>
            <person name="Murdoch R.W."/>
            <person name="Higgins S."/>
            <person name="Loffler F."/>
        </authorList>
    </citation>
    <scope>NUCLEOTIDE SEQUENCE</scope>
</reference>
<dbReference type="AlphaFoldDB" id="A0A645BHY3"/>
<dbReference type="PANTHER" id="PTHR30292">
    <property type="entry name" value="UNCHARACTERIZED PROTEIN YBGL-RELATED"/>
    <property type="match status" value="1"/>
</dbReference>
<dbReference type="Gene3D" id="3.20.20.370">
    <property type="entry name" value="Glycoside hydrolase/deacetylase"/>
    <property type="match status" value="1"/>
</dbReference>
<organism evidence="1">
    <name type="scientific">bioreactor metagenome</name>
    <dbReference type="NCBI Taxonomy" id="1076179"/>
    <lineage>
        <taxon>unclassified sequences</taxon>
        <taxon>metagenomes</taxon>
        <taxon>ecological metagenomes</taxon>
    </lineage>
</organism>
<dbReference type="Pfam" id="PF03746">
    <property type="entry name" value="LamB_YcsF"/>
    <property type="match status" value="1"/>
</dbReference>
<sequence>MNQVDLNSDLGESFGAYTIGLDSEVIRHVSSVNVACGYHAGDPLVMSQTVAMAKEAGVAIGAHPGFPDLMGFGRRNMVCSPKEAKAYVQYQMGALMAFTAAAGVKLQHVKPHGALYNMAGKDMELASAIAEGIVEVDKDVILLGLAGSRMIEAGRAAGLRVASEVFADRAYQADGSLVPRKLPGAVIHDKDEAIRRTVRMVTEGKVTAITGEEVSICADSICVHGDNPSAVEFVKNIRAALEAQGVKIAPIAAIV</sequence>
<evidence type="ECO:0008006" key="2">
    <source>
        <dbReference type="Google" id="ProtNLM"/>
    </source>
</evidence>
<protein>
    <recommendedName>
        <fullName evidence="2">5-oxoprolinase subunit A</fullName>
    </recommendedName>
</protein>
<dbReference type="SUPFAM" id="SSF88713">
    <property type="entry name" value="Glycoside hydrolase/deacetylase"/>
    <property type="match status" value="1"/>
</dbReference>
<evidence type="ECO:0000313" key="1">
    <source>
        <dbReference type="EMBL" id="MPM64872.1"/>
    </source>
</evidence>